<evidence type="ECO:0000256" key="7">
    <source>
        <dbReference type="ARBA" id="ARBA00035179"/>
    </source>
</evidence>
<sequence>MICRQCHQRLLARQRTLPSIKTCSRQFSQQSASRAQAVTAQTTQATNPRPHGKPAATSTSAAQPFSTPLTPAQGVPDLPNPESGKQSVKVQSSVPAGTVLKGLNFFKNKQDPVALEDHEYPPWLWTVLNQRGDATSSSAGDAEGDLFSKSKKQRRLAAKALRKQQLLDPDSMAPKIPLYEQSVDLPKGDGTVAGNRQAGEARQELTKAMRDHRRSKIKEANFLKEMR</sequence>
<dbReference type="Proteomes" id="UP000225277">
    <property type="component" value="Unassembled WGS sequence"/>
</dbReference>
<dbReference type="GeneID" id="35598159"/>
<dbReference type="PANTHER" id="PTHR28595:SF1">
    <property type="entry name" value="LARGE RIBOSOMAL SUBUNIT PROTEIN ML54"/>
    <property type="match status" value="1"/>
</dbReference>
<keyword evidence="3 9" id="KW-0689">Ribosomal protein</keyword>
<feature type="compositionally biased region" description="Low complexity" evidence="8">
    <location>
        <begin position="34"/>
        <end position="46"/>
    </location>
</feature>
<dbReference type="GO" id="GO:0003735">
    <property type="term" value="F:structural constituent of ribosome"/>
    <property type="evidence" value="ECO:0007669"/>
    <property type="project" value="TreeGrafter"/>
</dbReference>
<dbReference type="Pfam" id="PF08561">
    <property type="entry name" value="Ribosomal_L37"/>
    <property type="match status" value="1"/>
</dbReference>
<proteinExistence type="inferred from homology"/>
<comment type="similarity">
    <text evidence="6">Belongs to the mitochondrion-specific ribosomal protein mL54 family.</text>
</comment>
<dbReference type="PANTHER" id="PTHR28595">
    <property type="entry name" value="39S RIBOSOMAL PROTEIN L54, MITOCHONDRIAL"/>
    <property type="match status" value="1"/>
</dbReference>
<keyword evidence="4" id="KW-0496">Mitochondrion</keyword>
<dbReference type="RefSeq" id="XP_023624009.1">
    <property type="nucleotide sequence ID" value="XM_023768241.1"/>
</dbReference>
<organism evidence="9 10">
    <name type="scientific">Ramularia collo-cygni</name>
    <dbReference type="NCBI Taxonomy" id="112498"/>
    <lineage>
        <taxon>Eukaryota</taxon>
        <taxon>Fungi</taxon>
        <taxon>Dikarya</taxon>
        <taxon>Ascomycota</taxon>
        <taxon>Pezizomycotina</taxon>
        <taxon>Dothideomycetes</taxon>
        <taxon>Dothideomycetidae</taxon>
        <taxon>Mycosphaerellales</taxon>
        <taxon>Mycosphaerellaceae</taxon>
        <taxon>Ramularia</taxon>
    </lineage>
</organism>
<dbReference type="STRING" id="112498.A0A2D3V0Q9"/>
<feature type="region of interest" description="Disordered" evidence="8">
    <location>
        <begin position="180"/>
        <end position="200"/>
    </location>
</feature>
<evidence type="ECO:0000256" key="1">
    <source>
        <dbReference type="ARBA" id="ARBA00004173"/>
    </source>
</evidence>
<accession>A0A2D3V0Q9</accession>
<dbReference type="AlphaFoldDB" id="A0A2D3V0Q9"/>
<dbReference type="InterPro" id="IPR013870">
    <property type="entry name" value="Ribosomal_mL54"/>
</dbReference>
<evidence type="ECO:0000256" key="8">
    <source>
        <dbReference type="SAM" id="MobiDB-lite"/>
    </source>
</evidence>
<evidence type="ECO:0000313" key="10">
    <source>
        <dbReference type="Proteomes" id="UP000225277"/>
    </source>
</evidence>
<name>A0A2D3V0Q9_9PEZI</name>
<feature type="region of interest" description="Disordered" evidence="8">
    <location>
        <begin position="34"/>
        <end position="91"/>
    </location>
</feature>
<dbReference type="EMBL" id="FJUY01000003">
    <property type="protein sequence ID" value="CZT17116.1"/>
    <property type="molecule type" value="Genomic_DNA"/>
</dbReference>
<keyword evidence="10" id="KW-1185">Reference proteome</keyword>
<evidence type="ECO:0000256" key="5">
    <source>
        <dbReference type="ARBA" id="ARBA00023274"/>
    </source>
</evidence>
<dbReference type="OrthoDB" id="10252718at2759"/>
<dbReference type="GO" id="GO:0005762">
    <property type="term" value="C:mitochondrial large ribosomal subunit"/>
    <property type="evidence" value="ECO:0007669"/>
    <property type="project" value="TreeGrafter"/>
</dbReference>
<reference evidence="9 10" key="1">
    <citation type="submission" date="2016-03" db="EMBL/GenBank/DDBJ databases">
        <authorList>
            <person name="Ploux O."/>
        </authorList>
    </citation>
    <scope>NUCLEOTIDE SEQUENCE [LARGE SCALE GENOMIC DNA]</scope>
    <source>
        <strain evidence="9 10">URUG2</strain>
    </source>
</reference>
<evidence type="ECO:0000256" key="3">
    <source>
        <dbReference type="ARBA" id="ARBA00022980"/>
    </source>
</evidence>
<gene>
    <name evidence="9" type="ORF">RCC_02948</name>
</gene>
<keyword evidence="2" id="KW-0809">Transit peptide</keyword>
<evidence type="ECO:0000256" key="2">
    <source>
        <dbReference type="ARBA" id="ARBA00022946"/>
    </source>
</evidence>
<keyword evidence="5" id="KW-0687">Ribonucleoprotein</keyword>
<comment type="subcellular location">
    <subcellularLocation>
        <location evidence="1">Mitochondrion</location>
    </subcellularLocation>
</comment>
<evidence type="ECO:0000256" key="6">
    <source>
        <dbReference type="ARBA" id="ARBA00033752"/>
    </source>
</evidence>
<protein>
    <recommendedName>
        <fullName evidence="7">Large ribosomal subunit protein mL54</fullName>
    </recommendedName>
</protein>
<evidence type="ECO:0000256" key="4">
    <source>
        <dbReference type="ARBA" id="ARBA00023128"/>
    </source>
</evidence>
<evidence type="ECO:0000313" key="9">
    <source>
        <dbReference type="EMBL" id="CZT17116.1"/>
    </source>
</evidence>
<feature type="compositionally biased region" description="Polar residues" evidence="8">
    <location>
        <begin position="56"/>
        <end position="70"/>
    </location>
</feature>